<evidence type="ECO:0000313" key="3">
    <source>
        <dbReference type="Proteomes" id="UP000321857"/>
    </source>
</evidence>
<name>A0A516IPX6_9SPHN</name>
<keyword evidence="2" id="KW-0449">Lipoprotein</keyword>
<dbReference type="Proteomes" id="UP000321857">
    <property type="component" value="Chromosome"/>
</dbReference>
<dbReference type="InterPro" id="IPR025985">
    <property type="entry name" value="YnbE"/>
</dbReference>
<dbReference type="EMBL" id="CP041659">
    <property type="protein sequence ID" value="QDP18929.1"/>
    <property type="molecule type" value="Genomic_DNA"/>
</dbReference>
<protein>
    <submittedName>
        <fullName evidence="2">YnbE family lipoprotein</fullName>
    </submittedName>
</protein>
<keyword evidence="3" id="KW-1185">Reference proteome</keyword>
<feature type="chain" id="PRO_5021855942" evidence="1">
    <location>
        <begin position="22"/>
        <end position="77"/>
    </location>
</feature>
<dbReference type="AlphaFoldDB" id="A0A516IPX6"/>
<accession>A0A516IPX6</accession>
<feature type="signal peptide" evidence="1">
    <location>
        <begin position="1"/>
        <end position="21"/>
    </location>
</feature>
<proteinExistence type="predicted"/>
<sequence length="77" mass="8536">MRRLPMTPTRIVHALCGAALALPLAGCITVDTPDKPIEINLNVTIRQEVLVRLQRDVEQLIEQNPDAFPGSAPPRQR</sequence>
<organism evidence="2 3">
    <name type="scientific">Sphingomonas xanthus</name>
    <dbReference type="NCBI Taxonomy" id="2594473"/>
    <lineage>
        <taxon>Bacteria</taxon>
        <taxon>Pseudomonadati</taxon>
        <taxon>Pseudomonadota</taxon>
        <taxon>Alphaproteobacteria</taxon>
        <taxon>Sphingomonadales</taxon>
        <taxon>Sphingomonadaceae</taxon>
        <taxon>Sphingomonas</taxon>
    </lineage>
</organism>
<dbReference type="OrthoDB" id="7428332at2"/>
<dbReference type="KEGG" id="sxa:FMM02_02495"/>
<evidence type="ECO:0000313" key="2">
    <source>
        <dbReference type="EMBL" id="QDP18929.1"/>
    </source>
</evidence>
<evidence type="ECO:0000256" key="1">
    <source>
        <dbReference type="SAM" id="SignalP"/>
    </source>
</evidence>
<reference evidence="2 3" key="1">
    <citation type="submission" date="2019-07" db="EMBL/GenBank/DDBJ databases">
        <title>Sphingomonas AE3 Genome sequencing and assembly.</title>
        <authorList>
            <person name="Kim H."/>
        </authorList>
    </citation>
    <scope>NUCLEOTIDE SEQUENCE [LARGE SCALE GENOMIC DNA]</scope>
    <source>
        <strain evidence="2 3">AE3</strain>
    </source>
</reference>
<dbReference type="Pfam" id="PF13617">
    <property type="entry name" value="Lipoprotein_19"/>
    <property type="match status" value="1"/>
</dbReference>
<keyword evidence="1" id="KW-0732">Signal</keyword>
<gene>
    <name evidence="2" type="ORF">FMM02_02495</name>
</gene>